<gene>
    <name evidence="2" type="ORF">P8A28_08110</name>
    <name evidence="3" type="ORF">P8A28_14565</name>
</gene>
<dbReference type="AlphaFoldDB" id="A0AAW7BI97"/>
<accession>A0AAW7BI97</accession>
<keyword evidence="1" id="KW-0812">Transmembrane</keyword>
<dbReference type="EMBL" id="JARQXC010000010">
    <property type="protein sequence ID" value="MDL2332899.1"/>
    <property type="molecule type" value="Genomic_DNA"/>
</dbReference>
<evidence type="ECO:0000313" key="4">
    <source>
        <dbReference type="Proteomes" id="UP001171122"/>
    </source>
</evidence>
<feature type="transmembrane region" description="Helical" evidence="1">
    <location>
        <begin position="35"/>
        <end position="52"/>
    </location>
</feature>
<feature type="non-terminal residue" evidence="3">
    <location>
        <position position="1"/>
    </location>
</feature>
<keyword evidence="4" id="KW-1185">Reference proteome</keyword>
<sequence>VPTIDWRLYKERHQIECFFNKLKHYRRIALRCEKTLTAFMGFVHLACAMIWLR</sequence>
<keyword evidence="1" id="KW-0472">Membrane</keyword>
<evidence type="ECO:0000256" key="1">
    <source>
        <dbReference type="SAM" id="Phobius"/>
    </source>
</evidence>
<keyword evidence="1" id="KW-1133">Transmembrane helix</keyword>
<dbReference type="EMBL" id="JARQXC010000032">
    <property type="protein sequence ID" value="MDL2334133.1"/>
    <property type="molecule type" value="Genomic_DNA"/>
</dbReference>
<proteinExistence type="predicted"/>
<organism evidence="3 4">
    <name type="scientific">Brucella inopinata</name>
    <dbReference type="NCBI Taxonomy" id="1218315"/>
    <lineage>
        <taxon>Bacteria</taxon>
        <taxon>Pseudomonadati</taxon>
        <taxon>Pseudomonadota</taxon>
        <taxon>Alphaproteobacteria</taxon>
        <taxon>Hyphomicrobiales</taxon>
        <taxon>Brucellaceae</taxon>
        <taxon>Brucella/Ochrobactrum group</taxon>
        <taxon>Brucella</taxon>
    </lineage>
</organism>
<dbReference type="Proteomes" id="UP001171122">
    <property type="component" value="Unassembled WGS sequence"/>
</dbReference>
<comment type="caution">
    <text evidence="3">The sequence shown here is derived from an EMBL/GenBank/DDBJ whole genome shotgun (WGS) entry which is preliminary data.</text>
</comment>
<name>A0AAW7BI97_9HYPH</name>
<reference evidence="3" key="1">
    <citation type="journal article" date="2023" name="Front. Microbiol.">
        <title>Isolation of Brucella inopinata from a White's tree frog (Litoria caerulea): pose exotic frogs a potential risk to human health?</title>
        <authorList>
            <person name="Scholz H.C."/>
            <person name="Heckers K.O."/>
            <person name="Appelt S."/>
            <person name="Geier-Doemling D."/>
            <person name="Schlegel P."/>
            <person name="Wattam A.R."/>
        </authorList>
    </citation>
    <scope>NUCLEOTIDE SEQUENCE</scope>
    <source>
        <strain evidence="3">FO700662</strain>
    </source>
</reference>
<protein>
    <submittedName>
        <fullName evidence="3">IS5/IS1182 family transposase</fullName>
    </submittedName>
</protein>
<evidence type="ECO:0000313" key="3">
    <source>
        <dbReference type="EMBL" id="MDL2334133.1"/>
    </source>
</evidence>
<evidence type="ECO:0000313" key="2">
    <source>
        <dbReference type="EMBL" id="MDL2332899.1"/>
    </source>
</evidence>